<sequence length="241" mass="27297">MPPQDAPHPPHERNSDDDFVRRLREQSSLGVRHTLADLQHAIDTASIIRLTDIAFDSGVKCGARTDPTSAVQRLREAHEAARQAYVRAQQLQLSNQNARVTISRFYNENEALRKENERLVEMINRKVPEPQAITQPYKNIRVKVAPPPADDMQDLIDFSEPEDNDRMRWDRASNESDSKVQIPATPTMEEQAPRDVNPGVFDKFESGEHVQTIAQTGYLKDLEESTDKAATAVKTDRPLGY</sequence>
<dbReference type="AlphaFoldDB" id="A0A9P4I2B8"/>
<protein>
    <submittedName>
        <fullName evidence="3">Uncharacterized protein</fullName>
    </submittedName>
</protein>
<reference evidence="3" key="1">
    <citation type="journal article" date="2020" name="Stud. Mycol.">
        <title>101 Dothideomycetes genomes: a test case for predicting lifestyles and emergence of pathogens.</title>
        <authorList>
            <person name="Haridas S."/>
            <person name="Albert R."/>
            <person name="Binder M."/>
            <person name="Bloem J."/>
            <person name="Labutti K."/>
            <person name="Salamov A."/>
            <person name="Andreopoulos B."/>
            <person name="Baker S."/>
            <person name="Barry K."/>
            <person name="Bills G."/>
            <person name="Bluhm B."/>
            <person name="Cannon C."/>
            <person name="Castanera R."/>
            <person name="Culley D."/>
            <person name="Daum C."/>
            <person name="Ezra D."/>
            <person name="Gonzalez J."/>
            <person name="Henrissat B."/>
            <person name="Kuo A."/>
            <person name="Liang C."/>
            <person name="Lipzen A."/>
            <person name="Lutzoni F."/>
            <person name="Magnuson J."/>
            <person name="Mondo S."/>
            <person name="Nolan M."/>
            <person name="Ohm R."/>
            <person name="Pangilinan J."/>
            <person name="Park H.-J."/>
            <person name="Ramirez L."/>
            <person name="Alfaro M."/>
            <person name="Sun H."/>
            <person name="Tritt A."/>
            <person name="Yoshinaga Y."/>
            <person name="Zwiers L.-H."/>
            <person name="Turgeon B."/>
            <person name="Goodwin S."/>
            <person name="Spatafora J."/>
            <person name="Crous P."/>
            <person name="Grigoriev I."/>
        </authorList>
    </citation>
    <scope>NUCLEOTIDE SEQUENCE</scope>
    <source>
        <strain evidence="3">CBS 121410</strain>
    </source>
</reference>
<keyword evidence="4" id="KW-1185">Reference proteome</keyword>
<organism evidence="3 4">
    <name type="scientific">Saccharata proteae CBS 121410</name>
    <dbReference type="NCBI Taxonomy" id="1314787"/>
    <lineage>
        <taxon>Eukaryota</taxon>
        <taxon>Fungi</taxon>
        <taxon>Dikarya</taxon>
        <taxon>Ascomycota</taxon>
        <taxon>Pezizomycotina</taxon>
        <taxon>Dothideomycetes</taxon>
        <taxon>Dothideomycetes incertae sedis</taxon>
        <taxon>Botryosphaeriales</taxon>
        <taxon>Saccharataceae</taxon>
        <taxon>Saccharata</taxon>
    </lineage>
</organism>
<dbReference type="Proteomes" id="UP000799776">
    <property type="component" value="Unassembled WGS sequence"/>
</dbReference>
<keyword evidence="1" id="KW-0175">Coiled coil</keyword>
<name>A0A9P4I2B8_9PEZI</name>
<accession>A0A9P4I2B8</accession>
<evidence type="ECO:0000256" key="2">
    <source>
        <dbReference type="SAM" id="MobiDB-lite"/>
    </source>
</evidence>
<feature type="region of interest" description="Disordered" evidence="2">
    <location>
        <begin position="161"/>
        <end position="181"/>
    </location>
</feature>
<evidence type="ECO:0000313" key="3">
    <source>
        <dbReference type="EMBL" id="KAF2091897.1"/>
    </source>
</evidence>
<evidence type="ECO:0000313" key="4">
    <source>
        <dbReference type="Proteomes" id="UP000799776"/>
    </source>
</evidence>
<dbReference type="EMBL" id="ML978711">
    <property type="protein sequence ID" value="KAF2091897.1"/>
    <property type="molecule type" value="Genomic_DNA"/>
</dbReference>
<evidence type="ECO:0000256" key="1">
    <source>
        <dbReference type="SAM" id="Coils"/>
    </source>
</evidence>
<proteinExistence type="predicted"/>
<gene>
    <name evidence="3" type="ORF">K490DRAFT_61333</name>
</gene>
<feature type="compositionally biased region" description="Basic and acidic residues" evidence="2">
    <location>
        <begin position="164"/>
        <end position="178"/>
    </location>
</feature>
<comment type="caution">
    <text evidence="3">The sequence shown here is derived from an EMBL/GenBank/DDBJ whole genome shotgun (WGS) entry which is preliminary data.</text>
</comment>
<feature type="coiled-coil region" evidence="1">
    <location>
        <begin position="71"/>
        <end position="122"/>
    </location>
</feature>